<dbReference type="PANTHER" id="PTHR47074">
    <property type="entry name" value="BNAC02G40300D PROTEIN"/>
    <property type="match status" value="1"/>
</dbReference>
<dbReference type="CDD" id="cd06222">
    <property type="entry name" value="RNase_H_like"/>
    <property type="match status" value="1"/>
</dbReference>
<evidence type="ECO:0000259" key="2">
    <source>
        <dbReference type="Pfam" id="PF13456"/>
    </source>
</evidence>
<keyword evidence="4" id="KW-1185">Reference proteome</keyword>
<dbReference type="EMBL" id="EQ973777">
    <property type="protein sequence ID" value="EEF50080.1"/>
    <property type="molecule type" value="Genomic_DNA"/>
</dbReference>
<keyword evidence="1" id="KW-1133">Transmembrane helix</keyword>
<accession>B9RFV9</accession>
<dbReference type="SUPFAM" id="SSF53098">
    <property type="entry name" value="Ribonuclease H-like"/>
    <property type="match status" value="1"/>
</dbReference>
<evidence type="ECO:0000256" key="1">
    <source>
        <dbReference type="SAM" id="Phobius"/>
    </source>
</evidence>
<dbReference type="InterPro" id="IPR002156">
    <property type="entry name" value="RNaseH_domain"/>
</dbReference>
<sequence length="223" mass="24786">MAILKIACIYLFAVLTLIMHGRLSIWRLNLDVWKQRNNLLWTGACTPVLVSLSNALSFLHQWRRSRATSTVLGSTRTQGTNEMKIGMAAVVSDSNGTFVACMAHAVLGLFEPRLAEAVALKEAIRWAIQMRFSLVVFESDSKIAVDAIRSLAADWSEFGIIIDECRSLLSLGLNFQVYFVKRQANMVAHVLAMSSYSYASLATWNVIPSCVEAILFQEASFSE</sequence>
<dbReference type="GO" id="GO:0003676">
    <property type="term" value="F:nucleic acid binding"/>
    <property type="evidence" value="ECO:0007669"/>
    <property type="project" value="InterPro"/>
</dbReference>
<dbReference type="eggNOG" id="KOG1075">
    <property type="taxonomic scope" value="Eukaryota"/>
</dbReference>
<feature type="transmembrane region" description="Helical" evidence="1">
    <location>
        <begin position="38"/>
        <end position="59"/>
    </location>
</feature>
<dbReference type="Gene3D" id="3.30.420.10">
    <property type="entry name" value="Ribonuclease H-like superfamily/Ribonuclease H"/>
    <property type="match status" value="1"/>
</dbReference>
<dbReference type="InterPro" id="IPR052929">
    <property type="entry name" value="RNase_H-like_EbsB-rel"/>
</dbReference>
<proteinExistence type="predicted"/>
<protein>
    <recommendedName>
        <fullName evidence="2">RNase H type-1 domain-containing protein</fullName>
    </recommendedName>
</protein>
<dbReference type="PANTHER" id="PTHR47074:SF79">
    <property type="entry name" value="PUTATIVE-RELATED"/>
    <property type="match status" value="1"/>
</dbReference>
<dbReference type="InterPro" id="IPR036397">
    <property type="entry name" value="RNaseH_sf"/>
</dbReference>
<dbReference type="AlphaFoldDB" id="B9RFV9"/>
<name>B9RFV9_RICCO</name>
<evidence type="ECO:0000313" key="4">
    <source>
        <dbReference type="Proteomes" id="UP000008311"/>
    </source>
</evidence>
<dbReference type="InterPro" id="IPR044730">
    <property type="entry name" value="RNase_H-like_dom_plant"/>
</dbReference>
<reference evidence="4" key="1">
    <citation type="journal article" date="2010" name="Nat. Biotechnol.">
        <title>Draft genome sequence of the oilseed species Ricinus communis.</title>
        <authorList>
            <person name="Chan A.P."/>
            <person name="Crabtree J."/>
            <person name="Zhao Q."/>
            <person name="Lorenzi H."/>
            <person name="Orvis J."/>
            <person name="Puiu D."/>
            <person name="Melake-Berhan A."/>
            <person name="Jones K.M."/>
            <person name="Redman J."/>
            <person name="Chen G."/>
            <person name="Cahoon E.B."/>
            <person name="Gedil M."/>
            <person name="Stanke M."/>
            <person name="Haas B.J."/>
            <person name="Wortman J.R."/>
            <person name="Fraser-Liggett C.M."/>
            <person name="Ravel J."/>
            <person name="Rabinowicz P.D."/>
        </authorList>
    </citation>
    <scope>NUCLEOTIDE SEQUENCE [LARGE SCALE GENOMIC DNA]</scope>
    <source>
        <strain evidence="4">cv. Hale</strain>
    </source>
</reference>
<dbReference type="InterPro" id="IPR012337">
    <property type="entry name" value="RNaseH-like_sf"/>
</dbReference>
<dbReference type="InParanoid" id="B9RFV9"/>
<gene>
    <name evidence="3" type="ORF">RCOM_1437560</name>
</gene>
<keyword evidence="1" id="KW-0472">Membrane</keyword>
<keyword evidence="1" id="KW-0812">Transmembrane</keyword>
<feature type="domain" description="RNase H type-1" evidence="2">
    <location>
        <begin position="86"/>
        <end position="193"/>
    </location>
</feature>
<organism evidence="3 4">
    <name type="scientific">Ricinus communis</name>
    <name type="common">Castor bean</name>
    <dbReference type="NCBI Taxonomy" id="3988"/>
    <lineage>
        <taxon>Eukaryota</taxon>
        <taxon>Viridiplantae</taxon>
        <taxon>Streptophyta</taxon>
        <taxon>Embryophyta</taxon>
        <taxon>Tracheophyta</taxon>
        <taxon>Spermatophyta</taxon>
        <taxon>Magnoliopsida</taxon>
        <taxon>eudicotyledons</taxon>
        <taxon>Gunneridae</taxon>
        <taxon>Pentapetalae</taxon>
        <taxon>rosids</taxon>
        <taxon>fabids</taxon>
        <taxon>Malpighiales</taxon>
        <taxon>Euphorbiaceae</taxon>
        <taxon>Acalyphoideae</taxon>
        <taxon>Acalypheae</taxon>
        <taxon>Ricinus</taxon>
    </lineage>
</organism>
<dbReference type="Pfam" id="PF13456">
    <property type="entry name" value="RVT_3"/>
    <property type="match status" value="1"/>
</dbReference>
<evidence type="ECO:0000313" key="3">
    <source>
        <dbReference type="EMBL" id="EEF50080.1"/>
    </source>
</evidence>
<dbReference type="GO" id="GO:0004523">
    <property type="term" value="F:RNA-DNA hybrid ribonuclease activity"/>
    <property type="evidence" value="ECO:0007669"/>
    <property type="project" value="InterPro"/>
</dbReference>
<dbReference type="Proteomes" id="UP000008311">
    <property type="component" value="Unassembled WGS sequence"/>
</dbReference>
<feature type="transmembrane region" description="Helical" evidence="1">
    <location>
        <begin position="7"/>
        <end position="26"/>
    </location>
</feature>